<evidence type="ECO:0000256" key="1">
    <source>
        <dbReference type="SAM" id="Coils"/>
    </source>
</evidence>
<keyword evidence="1" id="KW-0175">Coiled coil</keyword>
<dbReference type="RefSeq" id="WP_368453479.1">
    <property type="nucleotide sequence ID" value="NZ_JBFQXQ010000001.1"/>
</dbReference>
<comment type="caution">
    <text evidence="2">The sequence shown here is derived from an EMBL/GenBank/DDBJ whole genome shotgun (WGS) entry which is preliminary data.</text>
</comment>
<protein>
    <submittedName>
        <fullName evidence="2">DUF6694 family lipoprotein</fullName>
    </submittedName>
</protein>
<feature type="coiled-coil region" evidence="1">
    <location>
        <begin position="100"/>
        <end position="130"/>
    </location>
</feature>
<keyword evidence="3" id="KW-1185">Reference proteome</keyword>
<organism evidence="2 3">
    <name type="scientific">Serratia quinivorans</name>
    <dbReference type="NCBI Taxonomy" id="137545"/>
    <lineage>
        <taxon>Bacteria</taxon>
        <taxon>Pseudomonadati</taxon>
        <taxon>Pseudomonadota</taxon>
        <taxon>Gammaproteobacteria</taxon>
        <taxon>Enterobacterales</taxon>
        <taxon>Yersiniaceae</taxon>
        <taxon>Serratia</taxon>
    </lineage>
</organism>
<proteinExistence type="predicted"/>
<evidence type="ECO:0000313" key="3">
    <source>
        <dbReference type="Proteomes" id="UP001558101"/>
    </source>
</evidence>
<sequence length="269" mass="30055">MKKLIGVTMLAFLLSACDKPKIDASTDESMKESIQKIRETLPQEKQPQFDDALKVVAFSQVSMRDLMQAGVTKDADFVQNKMKTALAGKTGDEVISYAETIKLERQKREKEQALQEITELENRKKTSAESVEQLKAFKVTSSRFYFQKEKYGSDQPIIALSVENATPKAVSRAHFKGVIASPDRSVPWFSDSFNYEIAGGIEPGEKADWALAPNRFSDWGKLKLPADAVFTVTVVGVDDADGKPIFGNAEFTERDAVRLDRLKEKYSVN</sequence>
<gene>
    <name evidence="2" type="ORF">AB4M04_09500</name>
</gene>
<keyword evidence="2" id="KW-0449">Lipoprotein</keyword>
<dbReference type="Pfam" id="PF20404">
    <property type="entry name" value="DUF6694"/>
    <property type="match status" value="1"/>
</dbReference>
<dbReference type="InterPro" id="IPR046516">
    <property type="entry name" value="DUF6694"/>
</dbReference>
<name>A0ABV3UKI2_9GAMM</name>
<evidence type="ECO:0000313" key="2">
    <source>
        <dbReference type="EMBL" id="MEX3172322.1"/>
    </source>
</evidence>
<reference evidence="2 3" key="1">
    <citation type="submission" date="2024-07" db="EMBL/GenBank/DDBJ databases">
        <title>Genomes of novel Serratia strains from suburban soil.</title>
        <authorList>
            <person name="Markert E.X."/>
            <person name="Severe K."/>
            <person name="Severe L."/>
            <person name="Twing K.I."/>
            <person name="Ward L.M."/>
        </authorList>
    </citation>
    <scope>NUCLEOTIDE SEQUENCE [LARGE SCALE GENOMIC DNA]</scope>
    <source>
        <strain evidence="2 3">3C-UT</strain>
    </source>
</reference>
<dbReference type="Proteomes" id="UP001558101">
    <property type="component" value="Unassembled WGS sequence"/>
</dbReference>
<dbReference type="PROSITE" id="PS51257">
    <property type="entry name" value="PROKAR_LIPOPROTEIN"/>
    <property type="match status" value="1"/>
</dbReference>
<accession>A0ABV3UKI2</accession>
<dbReference type="EMBL" id="JBFQXQ010000001">
    <property type="protein sequence ID" value="MEX3172322.1"/>
    <property type="molecule type" value="Genomic_DNA"/>
</dbReference>